<accession>A0AA88Q158</accession>
<evidence type="ECO:0000256" key="3">
    <source>
        <dbReference type="ARBA" id="ARBA00022525"/>
    </source>
</evidence>
<comment type="subcellular location">
    <subcellularLocation>
        <location evidence="1">Secreted</location>
    </subcellularLocation>
</comment>
<evidence type="ECO:0000256" key="1">
    <source>
        <dbReference type="ARBA" id="ARBA00004613"/>
    </source>
</evidence>
<evidence type="ECO:0000313" key="9">
    <source>
        <dbReference type="EMBL" id="KAK2908784.1"/>
    </source>
</evidence>
<keyword evidence="3" id="KW-0964">Secreted</keyword>
<evidence type="ECO:0000256" key="2">
    <source>
        <dbReference type="ARBA" id="ARBA00008326"/>
    </source>
</evidence>
<evidence type="ECO:0000256" key="8">
    <source>
        <dbReference type="SAM" id="SignalP"/>
    </source>
</evidence>
<dbReference type="AlphaFoldDB" id="A0AA88Q158"/>
<reference evidence="9" key="1">
    <citation type="submission" date="2023-08" db="EMBL/GenBank/DDBJ databases">
        <title>Chromosome-level Genome Assembly of mud carp (Cirrhinus molitorella).</title>
        <authorList>
            <person name="Liu H."/>
        </authorList>
    </citation>
    <scope>NUCLEOTIDE SEQUENCE</scope>
    <source>
        <strain evidence="9">Prfri</strain>
        <tissue evidence="9">Muscle</tissue>
    </source>
</reference>
<keyword evidence="5" id="KW-1015">Disulfide bond</keyword>
<feature type="compositionally biased region" description="Low complexity" evidence="7">
    <location>
        <begin position="162"/>
        <end position="198"/>
    </location>
</feature>
<organism evidence="9 10">
    <name type="scientific">Cirrhinus molitorella</name>
    <name type="common">mud carp</name>
    <dbReference type="NCBI Taxonomy" id="172907"/>
    <lineage>
        <taxon>Eukaryota</taxon>
        <taxon>Metazoa</taxon>
        <taxon>Chordata</taxon>
        <taxon>Craniata</taxon>
        <taxon>Vertebrata</taxon>
        <taxon>Euteleostomi</taxon>
        <taxon>Actinopterygii</taxon>
        <taxon>Neopterygii</taxon>
        <taxon>Teleostei</taxon>
        <taxon>Ostariophysi</taxon>
        <taxon>Cypriniformes</taxon>
        <taxon>Cyprinidae</taxon>
        <taxon>Labeoninae</taxon>
        <taxon>Labeonini</taxon>
        <taxon>Cirrhinus</taxon>
    </lineage>
</organism>
<evidence type="ECO:0008006" key="11">
    <source>
        <dbReference type="Google" id="ProtNLM"/>
    </source>
</evidence>
<dbReference type="InterPro" id="IPR010510">
    <property type="entry name" value="FGF1-bd"/>
</dbReference>
<evidence type="ECO:0000256" key="7">
    <source>
        <dbReference type="SAM" id="MobiDB-lite"/>
    </source>
</evidence>
<evidence type="ECO:0000256" key="6">
    <source>
        <dbReference type="ARBA" id="ARBA00023183"/>
    </source>
</evidence>
<feature type="signal peptide" evidence="8">
    <location>
        <begin position="1"/>
        <end position="22"/>
    </location>
</feature>
<keyword evidence="6" id="KW-0340">Growth factor binding</keyword>
<dbReference type="Pfam" id="PF06473">
    <property type="entry name" value="FGF-BP1"/>
    <property type="match status" value="2"/>
</dbReference>
<evidence type="ECO:0000256" key="5">
    <source>
        <dbReference type="ARBA" id="ARBA00023157"/>
    </source>
</evidence>
<dbReference type="PANTHER" id="PTHR15258:SF1">
    <property type="entry name" value="FIBROBLAST GROWTH FACTOR-BINDING PROTEIN 2"/>
    <property type="match status" value="1"/>
</dbReference>
<dbReference type="Proteomes" id="UP001187343">
    <property type="component" value="Unassembled WGS sequence"/>
</dbReference>
<proteinExistence type="inferred from homology"/>
<dbReference type="EMBL" id="JAUYZG010000004">
    <property type="protein sequence ID" value="KAK2908784.1"/>
    <property type="molecule type" value="Genomic_DNA"/>
</dbReference>
<name>A0AA88Q158_9TELE</name>
<dbReference type="GO" id="GO:0007267">
    <property type="term" value="P:cell-cell signaling"/>
    <property type="evidence" value="ECO:0007669"/>
    <property type="project" value="TreeGrafter"/>
</dbReference>
<gene>
    <name evidence="9" type="ORF">Q8A67_004621</name>
</gene>
<sequence length="452" mass="51107">MRAVCRAAFLLVCFIWATNAQAQNSSNQANSINHIESTQNNRQQQPSKGNIGDEPIYFNTKAKDRCSMAISGQTNSTKLRVSCRTRGKSYWCDFLGKPNFCKAYNKNPRHFFTQIMWDMRKLHNACQGPRVYKPQMCRSASDEVQMAFHASWPKISIPKPTQASQNQQKQQQPVKSSITPTKPPSSKQQPKPQQPIKPVKTAASKPVSPRKPVKTITVRPTVAEESQATKMAEEYCWKSLQGICAYFINWESHHTSVVLTLIDRCLIFTAESIRGARRKLERQERRGDDNISVHKGKFTTKDKTQCSWVARGEDKYIMNVTCKLGNGDGFTCRYTAKPATCTEYESNAKGYWKQIARSLKKQKKLCADPRAMIRAGMCKSAPLDAHFKLTHTSQAKPPKTEKTPIATNTTLPDTKRQCKERIDHSELAKEKCGDSWASLCAFFFTVIQSGDC</sequence>
<dbReference type="GO" id="GO:0019838">
    <property type="term" value="F:growth factor binding"/>
    <property type="evidence" value="ECO:0007669"/>
    <property type="project" value="UniProtKB-KW"/>
</dbReference>
<dbReference type="PANTHER" id="PTHR15258">
    <property type="entry name" value="FGF BINDING PROTEIN-RELATED"/>
    <property type="match status" value="1"/>
</dbReference>
<evidence type="ECO:0000256" key="4">
    <source>
        <dbReference type="ARBA" id="ARBA00022729"/>
    </source>
</evidence>
<dbReference type="GO" id="GO:0005576">
    <property type="term" value="C:extracellular region"/>
    <property type="evidence" value="ECO:0007669"/>
    <property type="project" value="UniProtKB-SubCell"/>
</dbReference>
<keyword evidence="4 8" id="KW-0732">Signal</keyword>
<keyword evidence="10" id="KW-1185">Reference proteome</keyword>
<comment type="caution">
    <text evidence="9">The sequence shown here is derived from an EMBL/GenBank/DDBJ whole genome shotgun (WGS) entry which is preliminary data.</text>
</comment>
<feature type="region of interest" description="Disordered" evidence="7">
    <location>
        <begin position="156"/>
        <end position="219"/>
    </location>
</feature>
<feature type="chain" id="PRO_5041742599" description="Fibroblast growth factor binding protein 2" evidence="8">
    <location>
        <begin position="23"/>
        <end position="452"/>
    </location>
</feature>
<protein>
    <recommendedName>
        <fullName evidence="11">Fibroblast growth factor binding protein 2</fullName>
    </recommendedName>
</protein>
<evidence type="ECO:0000313" key="10">
    <source>
        <dbReference type="Proteomes" id="UP001187343"/>
    </source>
</evidence>
<comment type="similarity">
    <text evidence="2">Belongs to the fibroblast growth factor-binding protein family.</text>
</comment>